<dbReference type="EMBL" id="CP017686">
    <property type="protein sequence ID" value="AYQ54224.1"/>
    <property type="molecule type" value="Genomic_DNA"/>
</dbReference>
<dbReference type="RefSeq" id="WP_015503926.1">
    <property type="nucleotide sequence ID" value="NZ_CAYARO010000008.1"/>
</dbReference>
<dbReference type="GeneID" id="41320823"/>
<name>A0A3G3IFA1_9ARCH</name>
<dbReference type="AlphaFoldDB" id="A0A3G3IFA1"/>
<sequence length="208" mass="23266">MIGMTVGKCRVDILPVVNGLASEAEKVKQAYGGYDAYAASMGIESLEALRKREQIGMDDIEVSELDVIYAKKMSEFGDIITPSPAFCEIVDLCARDGINVIPLDMNDYDYDTAYMDCIKVTEFTSEHRLAKKGLKKKMDASTPEELAVMWDRHVSTVKGYGRLSRRREEHMASEIYDTAKYRSSLLAVVEVERVEGLVSILRDMDGVS</sequence>
<accession>A0A3G3IFA1</accession>
<protein>
    <submittedName>
        <fullName evidence="1">Uncharacterized protein</fullName>
    </submittedName>
</protein>
<dbReference type="OMA" id="SPAFCEI"/>
<gene>
    <name evidence="1" type="ORF">BKD89_00095</name>
</gene>
<dbReference type="Proteomes" id="UP000273278">
    <property type="component" value="Chromosome"/>
</dbReference>
<organism evidence="1 2">
    <name type="scientific">Methanomethylophilus alvi</name>
    <dbReference type="NCBI Taxonomy" id="1291540"/>
    <lineage>
        <taxon>Archaea</taxon>
        <taxon>Methanobacteriati</taxon>
        <taxon>Thermoplasmatota</taxon>
        <taxon>Thermoplasmata</taxon>
        <taxon>Methanomassiliicoccales</taxon>
        <taxon>Methanomethylophilaceae</taxon>
        <taxon>Methanomethylophilus</taxon>
    </lineage>
</organism>
<reference evidence="1 2" key="1">
    <citation type="submission" date="2016-10" db="EMBL/GenBank/DDBJ databases">
        <title>Complete genome of the TMA-utilizing, human hosted archaeon Methanomethylophilus alvus Gen. nov, sp. nov., strain Mx-05, derived from a pure culture.</title>
        <authorList>
            <person name="Brugere J.-F."/>
            <person name="Ben Hania W."/>
            <person name="Chaudhary P.P."/>
            <person name="Gaci N."/>
            <person name="Borrel G."/>
            <person name="Cao Van Tuat L."/>
            <person name="Fardeau M.-L."/>
            <person name="Harris H.M.B."/>
            <person name="O'Toole P.W."/>
            <person name="Ollivier B."/>
        </authorList>
    </citation>
    <scope>NUCLEOTIDE SEQUENCE [LARGE SCALE GENOMIC DNA]</scope>
    <source>
        <strain evidence="1 2">Mx-05</strain>
    </source>
</reference>
<evidence type="ECO:0000313" key="1">
    <source>
        <dbReference type="EMBL" id="AYQ54224.1"/>
    </source>
</evidence>
<evidence type="ECO:0000313" key="2">
    <source>
        <dbReference type="Proteomes" id="UP000273278"/>
    </source>
</evidence>
<proteinExistence type="predicted"/>